<evidence type="ECO:0000313" key="2">
    <source>
        <dbReference type="EMBL" id="MBD3866950.1"/>
    </source>
</evidence>
<organism evidence="2 3">
    <name type="scientific">Candidatus Polarisedimenticola svalbardensis</name>
    <dbReference type="NCBI Taxonomy" id="2886004"/>
    <lineage>
        <taxon>Bacteria</taxon>
        <taxon>Pseudomonadati</taxon>
        <taxon>Acidobacteriota</taxon>
        <taxon>Candidatus Polarisedimenticolia</taxon>
        <taxon>Candidatus Polarisedimenticolales</taxon>
        <taxon>Candidatus Polarisedimenticolaceae</taxon>
        <taxon>Candidatus Polarisedimenticola</taxon>
    </lineage>
</organism>
<proteinExistence type="predicted"/>
<evidence type="ECO:0000259" key="1">
    <source>
        <dbReference type="Pfam" id="PF01814"/>
    </source>
</evidence>
<protein>
    <submittedName>
        <fullName evidence="2">Hemerythrin domain-containing protein</fullName>
    </submittedName>
</protein>
<name>A0A8J6Y4C5_9BACT</name>
<dbReference type="InterPro" id="IPR012312">
    <property type="entry name" value="Hemerythrin-like"/>
</dbReference>
<reference evidence="2 3" key="1">
    <citation type="submission" date="2020-08" db="EMBL/GenBank/DDBJ databases">
        <title>Acidobacteriota in marine sediments use diverse sulfur dissimilation pathways.</title>
        <authorList>
            <person name="Wasmund K."/>
        </authorList>
    </citation>
    <scope>NUCLEOTIDE SEQUENCE [LARGE SCALE GENOMIC DNA]</scope>
    <source>
        <strain evidence="2">MAG AM4</strain>
    </source>
</reference>
<sequence>MNTPPADTAISRQSLEEHEQIHFFLDRLEEALAELDPESGAGEALERLVAVIAGFKEQIVEHNRVEEEVLFQAIVDRVPEAEDEILALSEEHRKVLEILEMARIHARNSDSEEVGFLRDDLTDYLGMIREHESREAELLRQALSRESRGLLPGRT</sequence>
<dbReference type="Pfam" id="PF01814">
    <property type="entry name" value="Hemerythrin"/>
    <property type="match status" value="1"/>
</dbReference>
<feature type="domain" description="Hemerythrin-like" evidence="1">
    <location>
        <begin position="16"/>
        <end position="139"/>
    </location>
</feature>
<gene>
    <name evidence="2" type="ORF">IFK94_02405</name>
</gene>
<evidence type="ECO:0000313" key="3">
    <source>
        <dbReference type="Proteomes" id="UP000648239"/>
    </source>
</evidence>
<dbReference type="Proteomes" id="UP000648239">
    <property type="component" value="Unassembled WGS sequence"/>
</dbReference>
<dbReference type="Gene3D" id="1.20.120.520">
    <property type="entry name" value="nmb1532 protein domain like"/>
    <property type="match status" value="1"/>
</dbReference>
<comment type="caution">
    <text evidence="2">The sequence shown here is derived from an EMBL/GenBank/DDBJ whole genome shotgun (WGS) entry which is preliminary data.</text>
</comment>
<dbReference type="AlphaFoldDB" id="A0A8J6Y4C5"/>
<dbReference type="EMBL" id="JACXWD010000004">
    <property type="protein sequence ID" value="MBD3866950.1"/>
    <property type="molecule type" value="Genomic_DNA"/>
</dbReference>
<accession>A0A8J6Y4C5</accession>